<accession>A0ACB0K6J7</accession>
<evidence type="ECO:0000313" key="2">
    <source>
        <dbReference type="Proteomes" id="UP001177021"/>
    </source>
</evidence>
<organism evidence="1 2">
    <name type="scientific">Trifolium pratense</name>
    <name type="common">Red clover</name>
    <dbReference type="NCBI Taxonomy" id="57577"/>
    <lineage>
        <taxon>Eukaryota</taxon>
        <taxon>Viridiplantae</taxon>
        <taxon>Streptophyta</taxon>
        <taxon>Embryophyta</taxon>
        <taxon>Tracheophyta</taxon>
        <taxon>Spermatophyta</taxon>
        <taxon>Magnoliopsida</taxon>
        <taxon>eudicotyledons</taxon>
        <taxon>Gunneridae</taxon>
        <taxon>Pentapetalae</taxon>
        <taxon>rosids</taxon>
        <taxon>fabids</taxon>
        <taxon>Fabales</taxon>
        <taxon>Fabaceae</taxon>
        <taxon>Papilionoideae</taxon>
        <taxon>50 kb inversion clade</taxon>
        <taxon>NPAAA clade</taxon>
        <taxon>Hologalegina</taxon>
        <taxon>IRL clade</taxon>
        <taxon>Trifolieae</taxon>
        <taxon>Trifolium</taxon>
    </lineage>
</organism>
<evidence type="ECO:0000313" key="1">
    <source>
        <dbReference type="EMBL" id="CAJ2651385.1"/>
    </source>
</evidence>
<sequence>MYKSKLQELCQRRQWRLPRYSFTKAGPPHNPSFKGSVSVNGVTFTSSNTFNSSKEAHNHAAMKAFLDFSSPPSDEVLVDKEILPINIKMNKDMPNESFPVPPNKKMKTSNMCPSSSPTERLCAKISESKTSSYQLCDRLKVYTSYPDIVFPKGITVLPIAEDKWVANTTNRVVSELQILAAAAKTTKNMASTTNPSAVYSNVKVPLFEGENYDFWAVKMETLFTSLDVLEFIQKGYEEPAPKANEKDEESSTRLEELKKKKITDAGVLGMIQRGVSLSIFPRIMRAKTSKDAWTILQQEFEGDSKVRTVKLQSLKRDYENERMKENESLNEYFNRLSELVNQMKSHGDTIDDRRIVDKILISLIEKFDPMVAVIEETKDLSTMSAQGLMGSLRSYEQRLLRRSEKSVESAFQSKLNIQPNNGENKPPTQNRGESSRGGRFGRGRGRGRNSRGRGRGANDGRWHEGASNKWCNICKSNTHAEKDCWNKGKSQCYNCKRFGHIQKDCRFGNQQHASFAEGENDEGNLFFACQKAFQEDKNVWYLDSGCSNHMTGKKEAFINIDSSFGSKVKLGNGEHVEVKGKGSIGVTTKQGSKVIHDTLYVPELDENLLSIGQLLEHGYSLNFENLECRIFDSKRRNVAVVKMTSNRSFPLSLNYEKNFSMMAREDNDSCLWHKRLGHLNYNSLKLLYQKKMVYGLPIIEEKSGVCEGCMLGKHHRQPFPKGGAWRAKQVLELVHTDVCGPMNTLSHAKNRYFILFIDDFTRMTWVYFMRQKSEVFGIFKKFKAFVEKQSGRFVKVLRSDRGKEYTSNEFHKFCEDEGVERQLTVGYTPQQNGVSERKNQTVMEMAKSMLFKKGLPKIFWPEAVNTAVYLLNRCPTKAVWNKTPFEAWSGRTPSVNHLKVFGCVCYAQIPKQKRTKLEETSEKCVFIGYSSMSKGYRLYNMKTNKVIISRDVVFDENASWNWEEDKTEEKTVPAILLQQNSAAENEQPAPCTPSSSSSPSSPISKNFDEAIKEDVWRNAMQEEMNAIEKNKTWQLVEKPNDKEAIGVKWVYKLKHNPDGSIQRAKARLVVKGYAQQPGIDYSETFAPVARLDTVRTIIVLAAQKGWNLYQLDVKSAFLNGELKEEVYVQQPQGFVSKGQEKKVYRLKKALYGLKQAPRAWYSEIDSYFIQQGFQRSQSEPTLYVKHQGKDDILLVALYVDDLVYTGNNKKMVENFKIEMMKKYEMSDLGLLHHFLGIEVYQDEYGVFICQRRYAENILKKFGMYGCKPVDIPLVVNEKLKKEDGGRLIDASMYRSLVGSLFYLTASRPDLMFAASLLSRFMSKPSHLHLGAAKRVLRYVMGTMEYGIRFEKNSKFEAKGYCDSDWAGSVDDIKSTSGYVFNLGSGVISWCSKKQDTVAQSSAEAEYLAAGLATQQSLWLRRILEDIGEKQEGSLQLHCDNKSAIAMAKNPVFHSRTRHINIKHHFIRSVIEEGDVQLIF</sequence>
<dbReference type="EMBL" id="CASHSV030000132">
    <property type="protein sequence ID" value="CAJ2651385.1"/>
    <property type="molecule type" value="Genomic_DNA"/>
</dbReference>
<keyword evidence="2" id="KW-1185">Reference proteome</keyword>
<reference evidence="1" key="1">
    <citation type="submission" date="2023-10" db="EMBL/GenBank/DDBJ databases">
        <authorList>
            <person name="Rodriguez Cubillos JULIANA M."/>
            <person name="De Vega J."/>
        </authorList>
    </citation>
    <scope>NUCLEOTIDE SEQUENCE</scope>
</reference>
<gene>
    <name evidence="1" type="ORF">MILVUS5_LOCUS19030</name>
</gene>
<protein>
    <submittedName>
        <fullName evidence="1">Uncharacterized protein</fullName>
    </submittedName>
</protein>
<dbReference type="Proteomes" id="UP001177021">
    <property type="component" value="Unassembled WGS sequence"/>
</dbReference>
<proteinExistence type="predicted"/>
<name>A0ACB0K6J7_TRIPR</name>
<comment type="caution">
    <text evidence="1">The sequence shown here is derived from an EMBL/GenBank/DDBJ whole genome shotgun (WGS) entry which is preliminary data.</text>
</comment>